<dbReference type="GO" id="GO:0005737">
    <property type="term" value="C:cytoplasm"/>
    <property type="evidence" value="ECO:0007669"/>
    <property type="project" value="TreeGrafter"/>
</dbReference>
<dbReference type="AlphaFoldDB" id="A0A0D2C204"/>
<dbReference type="HOGENOM" id="CLU_534217_0_0_1"/>
<dbReference type="InterPro" id="IPR000719">
    <property type="entry name" value="Prot_kinase_dom"/>
</dbReference>
<organism evidence="2 3">
    <name type="scientific">Exophiala xenobiotica</name>
    <dbReference type="NCBI Taxonomy" id="348802"/>
    <lineage>
        <taxon>Eukaryota</taxon>
        <taxon>Fungi</taxon>
        <taxon>Dikarya</taxon>
        <taxon>Ascomycota</taxon>
        <taxon>Pezizomycotina</taxon>
        <taxon>Eurotiomycetes</taxon>
        <taxon>Chaetothyriomycetidae</taxon>
        <taxon>Chaetothyriales</taxon>
        <taxon>Herpotrichiellaceae</taxon>
        <taxon>Exophiala</taxon>
    </lineage>
</organism>
<evidence type="ECO:0000259" key="1">
    <source>
        <dbReference type="PROSITE" id="PS50011"/>
    </source>
</evidence>
<dbReference type="GO" id="GO:0005634">
    <property type="term" value="C:nucleus"/>
    <property type="evidence" value="ECO:0007669"/>
    <property type="project" value="TreeGrafter"/>
</dbReference>
<protein>
    <recommendedName>
        <fullName evidence="1">Protein kinase domain-containing protein</fullName>
    </recommendedName>
</protein>
<dbReference type="Proteomes" id="UP000054342">
    <property type="component" value="Unassembled WGS sequence"/>
</dbReference>
<dbReference type="InterPro" id="IPR011009">
    <property type="entry name" value="Kinase-like_dom_sf"/>
</dbReference>
<dbReference type="Pfam" id="PF00069">
    <property type="entry name" value="Pkinase"/>
    <property type="match status" value="1"/>
</dbReference>
<dbReference type="GeneID" id="25325225"/>
<sequence>MWPPLRHIEKEAISSKVKSYIDELRLIPSPKAYCSFGNKPLREPIFWTGFGVENQGLDGPFDSESDLNDAVIKKCLSSEHLKGKADFFKRHLPLILGSHPPVLTHGDLQRKNILVRIMSDLDIEITFLDWEIAGWYPSYWEYARAILACGRFEDDWNCWVDRYLDPFPNEWIWMHTLMLELWERQQALFEARPQGSPSIAQDCAEAFGADKSYHCPAYFPNHYSSTVVTWEMPKLIQGSTARIIITGNRAAKIYSGNDENFIRECNVLRRLGKHPNVVELLDVQDRTIVLQAGRCLRDILREGDISNEQQEKWLSGLARGLQHMHDNNVLHADLNAANTIVSGDDVAMWIDFGGSQIDDQEALANYDEYSYRPPEYPDPPVSRATDIFAFGCTVFEIETSAPPFYNETKHMSQDGRMSYVEDMCRQRLFPSVENLRFRPIITGCWQGRYESMSDLKQDLNSIGVQRSQPLSWYYFPAMRTAIRNGLGRLWAFCAEQLLRETRQFLGERSG</sequence>
<dbReference type="Gene3D" id="3.90.1200.10">
    <property type="match status" value="1"/>
</dbReference>
<dbReference type="GO" id="GO:0004674">
    <property type="term" value="F:protein serine/threonine kinase activity"/>
    <property type="evidence" value="ECO:0007669"/>
    <property type="project" value="TreeGrafter"/>
</dbReference>
<dbReference type="EMBL" id="KN847318">
    <property type="protein sequence ID" value="KIW58821.1"/>
    <property type="molecule type" value="Genomic_DNA"/>
</dbReference>
<dbReference type="GO" id="GO:0005524">
    <property type="term" value="F:ATP binding"/>
    <property type="evidence" value="ECO:0007669"/>
    <property type="project" value="InterPro"/>
</dbReference>
<dbReference type="RefSeq" id="XP_013319405.1">
    <property type="nucleotide sequence ID" value="XM_013463951.1"/>
</dbReference>
<dbReference type="SUPFAM" id="SSF56112">
    <property type="entry name" value="Protein kinase-like (PK-like)"/>
    <property type="match status" value="2"/>
</dbReference>
<dbReference type="PROSITE" id="PS50011">
    <property type="entry name" value="PROTEIN_KINASE_DOM"/>
    <property type="match status" value="1"/>
</dbReference>
<keyword evidence="3" id="KW-1185">Reference proteome</keyword>
<proteinExistence type="predicted"/>
<dbReference type="Pfam" id="PF01636">
    <property type="entry name" value="APH"/>
    <property type="match status" value="1"/>
</dbReference>
<gene>
    <name evidence="2" type="ORF">PV05_03317</name>
</gene>
<evidence type="ECO:0000313" key="2">
    <source>
        <dbReference type="EMBL" id="KIW58821.1"/>
    </source>
</evidence>
<reference evidence="2 3" key="1">
    <citation type="submission" date="2015-01" db="EMBL/GenBank/DDBJ databases">
        <title>The Genome Sequence of Exophiala xenobiotica CBS118157.</title>
        <authorList>
            <consortium name="The Broad Institute Genomics Platform"/>
            <person name="Cuomo C."/>
            <person name="de Hoog S."/>
            <person name="Gorbushina A."/>
            <person name="Stielow B."/>
            <person name="Teixiera M."/>
            <person name="Abouelleil A."/>
            <person name="Chapman S.B."/>
            <person name="Priest M."/>
            <person name="Young S.K."/>
            <person name="Wortman J."/>
            <person name="Nusbaum C."/>
            <person name="Birren B."/>
        </authorList>
    </citation>
    <scope>NUCLEOTIDE SEQUENCE [LARGE SCALE GENOMIC DNA]</scope>
    <source>
        <strain evidence="2 3">CBS 118157</strain>
    </source>
</reference>
<dbReference type="STRING" id="348802.A0A0D2C204"/>
<dbReference type="Gene3D" id="1.10.510.10">
    <property type="entry name" value="Transferase(Phosphotransferase) domain 1"/>
    <property type="match status" value="1"/>
</dbReference>
<evidence type="ECO:0000313" key="3">
    <source>
        <dbReference type="Proteomes" id="UP000054342"/>
    </source>
</evidence>
<dbReference type="OrthoDB" id="4119972at2759"/>
<accession>A0A0D2C204</accession>
<dbReference type="PANTHER" id="PTHR44167:SF18">
    <property type="entry name" value="PROTEIN KINASE DOMAIN-CONTAINING PROTEIN"/>
    <property type="match status" value="1"/>
</dbReference>
<dbReference type="PANTHER" id="PTHR44167">
    <property type="entry name" value="OVARIAN-SPECIFIC SERINE/THREONINE-PROTEIN KINASE LOK-RELATED"/>
    <property type="match status" value="1"/>
</dbReference>
<name>A0A0D2C204_9EURO</name>
<feature type="domain" description="Protein kinase" evidence="1">
    <location>
        <begin position="229"/>
        <end position="473"/>
    </location>
</feature>
<dbReference type="InterPro" id="IPR002575">
    <property type="entry name" value="Aminoglycoside_PTrfase"/>
</dbReference>
<dbReference type="GO" id="GO:0044773">
    <property type="term" value="P:mitotic DNA damage checkpoint signaling"/>
    <property type="evidence" value="ECO:0007669"/>
    <property type="project" value="TreeGrafter"/>
</dbReference>